<dbReference type="AlphaFoldDB" id="A0A2Z4IES5"/>
<name>A0A2Z4IES5_9BACT</name>
<evidence type="ECO:0000313" key="1">
    <source>
        <dbReference type="EMBL" id="AWW29269.1"/>
    </source>
</evidence>
<dbReference type="RefSeq" id="WP_112782685.1">
    <property type="nucleotide sequence ID" value="NZ_CP030041.1"/>
</dbReference>
<dbReference type="OrthoDB" id="1354859at2"/>
<accession>A0A2Z4IES5</accession>
<dbReference type="Proteomes" id="UP000248688">
    <property type="component" value="Chromosome"/>
</dbReference>
<sequence length="190" mass="21246">MKKTIILGIFILLGVDLYGQSEKKQEQSITVGLGIGVHNGAYESSLGLVYMVGWQQELGDRQRLRINPNMTFGSYKDYLTDTRDLFYRLSALGVDIHYDLVKYKGFSLVTSGGVFVSYSRGLMGTGDFEGQHHSSDYFTMLYGGAKASVGIRYDPKQGRIAYELIPATLALGNSHYAWLYPMAKINIKLF</sequence>
<protein>
    <recommendedName>
        <fullName evidence="3">Outer membrane protein beta-barrel domain-containing protein</fullName>
    </recommendedName>
</protein>
<dbReference type="KEGG" id="est:DN752_03440"/>
<gene>
    <name evidence="1" type="ORF">DN752_03440</name>
</gene>
<reference evidence="1 2" key="1">
    <citation type="submission" date="2018-06" db="EMBL/GenBank/DDBJ databases">
        <title>Echinicola strongylocentroti sp. nov., isolated from a sea urchin Strongylocentrotus intermedius.</title>
        <authorList>
            <person name="Bae S.S."/>
        </authorList>
    </citation>
    <scope>NUCLEOTIDE SEQUENCE [LARGE SCALE GENOMIC DNA]</scope>
    <source>
        <strain evidence="1 2">MEBiC08714</strain>
    </source>
</reference>
<evidence type="ECO:0008006" key="3">
    <source>
        <dbReference type="Google" id="ProtNLM"/>
    </source>
</evidence>
<dbReference type="EMBL" id="CP030041">
    <property type="protein sequence ID" value="AWW29269.1"/>
    <property type="molecule type" value="Genomic_DNA"/>
</dbReference>
<keyword evidence="2" id="KW-1185">Reference proteome</keyword>
<proteinExistence type="predicted"/>
<evidence type="ECO:0000313" key="2">
    <source>
        <dbReference type="Proteomes" id="UP000248688"/>
    </source>
</evidence>
<organism evidence="1 2">
    <name type="scientific">Echinicola strongylocentroti</name>
    <dbReference type="NCBI Taxonomy" id="1795355"/>
    <lineage>
        <taxon>Bacteria</taxon>
        <taxon>Pseudomonadati</taxon>
        <taxon>Bacteroidota</taxon>
        <taxon>Cytophagia</taxon>
        <taxon>Cytophagales</taxon>
        <taxon>Cyclobacteriaceae</taxon>
        <taxon>Echinicola</taxon>
    </lineage>
</organism>